<evidence type="ECO:0000256" key="8">
    <source>
        <dbReference type="SAM" id="Coils"/>
    </source>
</evidence>
<organism evidence="10 11">
    <name type="scientific">Sulfurihydrogenibium yellowstonense SS-5</name>
    <dbReference type="NCBI Taxonomy" id="432331"/>
    <lineage>
        <taxon>Bacteria</taxon>
        <taxon>Pseudomonadati</taxon>
        <taxon>Aquificota</taxon>
        <taxon>Aquificia</taxon>
        <taxon>Aquificales</taxon>
        <taxon>Hydrogenothermaceae</taxon>
        <taxon>Sulfurihydrogenibium</taxon>
    </lineage>
</organism>
<dbReference type="Pfam" id="PF01713">
    <property type="entry name" value="Smr"/>
    <property type="match status" value="1"/>
</dbReference>
<dbReference type="InterPro" id="IPR000432">
    <property type="entry name" value="DNA_mismatch_repair_MutS_C"/>
</dbReference>
<dbReference type="Pfam" id="PF00488">
    <property type="entry name" value="MutS_V"/>
    <property type="match status" value="1"/>
</dbReference>
<dbReference type="HAMAP" id="MF_00092">
    <property type="entry name" value="MutS2"/>
    <property type="match status" value="1"/>
</dbReference>
<dbReference type="AlphaFoldDB" id="C4FLM3"/>
<evidence type="ECO:0000256" key="6">
    <source>
        <dbReference type="ARBA" id="ARBA00023125"/>
    </source>
</evidence>
<comment type="subunit">
    <text evidence="7">Homodimer. Binds to stalled ribosomes, contacting rRNA.</text>
</comment>
<dbReference type="InterPro" id="IPR036063">
    <property type="entry name" value="Smr_dom_sf"/>
</dbReference>
<dbReference type="GO" id="GO:0045910">
    <property type="term" value="P:negative regulation of DNA recombination"/>
    <property type="evidence" value="ECO:0007669"/>
    <property type="project" value="InterPro"/>
</dbReference>
<protein>
    <recommendedName>
        <fullName evidence="7">Endonuclease MutS2</fullName>
        <ecNumber evidence="7">3.1.-.-</ecNumber>
    </recommendedName>
    <alternativeName>
        <fullName evidence="7">Ribosome-associated protein quality control-upstream factor</fullName>
        <shortName evidence="7">RQC-upstream factor</shortName>
        <shortName evidence="7">RqcU</shortName>
        <ecNumber evidence="7">3.6.4.-</ecNumber>
    </alternativeName>
</protein>
<dbReference type="GO" id="GO:0030983">
    <property type="term" value="F:mismatched DNA binding"/>
    <property type="evidence" value="ECO:0007669"/>
    <property type="project" value="InterPro"/>
</dbReference>
<comment type="function">
    <text evidence="7">Endonuclease that is involved in the suppression of homologous recombination and thus may have a key role in the control of bacterial genetic diversity.</text>
</comment>
<keyword evidence="6 7" id="KW-0238">DNA-binding</keyword>
<evidence type="ECO:0000256" key="4">
    <source>
        <dbReference type="ARBA" id="ARBA00022840"/>
    </source>
</evidence>
<dbReference type="SMART" id="SM00533">
    <property type="entry name" value="MUTSd"/>
    <property type="match status" value="1"/>
</dbReference>
<reference evidence="10 11" key="1">
    <citation type="submission" date="2009-04" db="EMBL/GenBank/DDBJ databases">
        <authorList>
            <person name="Reysenbach A.-L."/>
            <person name="Heidelberg J.F."/>
            <person name="Nelson W.C."/>
        </authorList>
    </citation>
    <scope>NUCLEOTIDE SEQUENCE [LARGE SCALE GENOMIC DNA]</scope>
    <source>
        <strain evidence="10 11">SS-5</strain>
    </source>
</reference>
<dbReference type="InterPro" id="IPR027417">
    <property type="entry name" value="P-loop_NTPase"/>
</dbReference>
<keyword evidence="8" id="KW-0175">Coiled coil</keyword>
<feature type="binding site" evidence="7">
    <location>
        <begin position="330"/>
        <end position="337"/>
    </location>
    <ligand>
        <name>ATP</name>
        <dbReference type="ChEBI" id="CHEBI:30616"/>
    </ligand>
</feature>
<dbReference type="GO" id="GO:0072344">
    <property type="term" value="P:rescue of stalled ribosome"/>
    <property type="evidence" value="ECO:0007669"/>
    <property type="project" value="UniProtKB-UniRule"/>
</dbReference>
<dbReference type="PANTHER" id="PTHR48466:SF2">
    <property type="entry name" value="OS10G0509000 PROTEIN"/>
    <property type="match status" value="1"/>
</dbReference>
<dbReference type="OrthoDB" id="9808166at2"/>
<keyword evidence="7" id="KW-0540">Nuclease</keyword>
<dbReference type="EC" id="3.1.-.-" evidence="7"/>
<dbReference type="NCBIfam" id="TIGR01069">
    <property type="entry name" value="mutS2"/>
    <property type="match status" value="1"/>
</dbReference>
<keyword evidence="7" id="KW-0255">Endonuclease</keyword>
<dbReference type="GO" id="GO:0006298">
    <property type="term" value="P:mismatch repair"/>
    <property type="evidence" value="ECO:0007669"/>
    <property type="project" value="InterPro"/>
</dbReference>
<dbReference type="GO" id="GO:0005524">
    <property type="term" value="F:ATP binding"/>
    <property type="evidence" value="ECO:0007669"/>
    <property type="project" value="UniProtKB-UniRule"/>
</dbReference>
<keyword evidence="3 7" id="KW-0378">Hydrolase</keyword>
<keyword evidence="11" id="KW-1185">Reference proteome</keyword>
<accession>C4FLM3</accession>
<dbReference type="GO" id="GO:0140664">
    <property type="term" value="F:ATP-dependent DNA damage sensor activity"/>
    <property type="evidence" value="ECO:0007669"/>
    <property type="project" value="InterPro"/>
</dbReference>
<dbReference type="SUPFAM" id="SSF160443">
    <property type="entry name" value="SMR domain-like"/>
    <property type="match status" value="1"/>
</dbReference>
<comment type="similarity">
    <text evidence="7">Belongs to the DNA mismatch repair MutS family. MutS2 subfamily.</text>
</comment>
<name>C4FLM3_9AQUI</name>
<dbReference type="GO" id="GO:0016887">
    <property type="term" value="F:ATP hydrolysis activity"/>
    <property type="evidence" value="ECO:0007669"/>
    <property type="project" value="InterPro"/>
</dbReference>
<dbReference type="EMBL" id="ABZS01000165">
    <property type="protein sequence ID" value="EEP60023.1"/>
    <property type="molecule type" value="Genomic_DNA"/>
</dbReference>
<dbReference type="SUPFAM" id="SSF52540">
    <property type="entry name" value="P-loop containing nucleoside triphosphate hydrolases"/>
    <property type="match status" value="1"/>
</dbReference>
<keyword evidence="5 7" id="KW-0694">RNA-binding</keyword>
<dbReference type="InterPro" id="IPR005747">
    <property type="entry name" value="MutS2"/>
</dbReference>
<dbReference type="PANTHER" id="PTHR48466">
    <property type="entry name" value="OS10G0509000 PROTEIN-RELATED"/>
    <property type="match status" value="1"/>
</dbReference>
<keyword evidence="2 7" id="KW-0547">Nucleotide-binding</keyword>
<dbReference type="SMART" id="SM00463">
    <property type="entry name" value="SMR"/>
    <property type="match status" value="1"/>
</dbReference>
<dbReference type="FunFam" id="3.40.50.300:FF:000830">
    <property type="entry name" value="Endonuclease MutS2"/>
    <property type="match status" value="1"/>
</dbReference>
<keyword evidence="4 7" id="KW-0067">ATP-binding</keyword>
<dbReference type="EC" id="3.6.4.-" evidence="7"/>
<dbReference type="InterPro" id="IPR045076">
    <property type="entry name" value="MutS"/>
</dbReference>
<evidence type="ECO:0000256" key="2">
    <source>
        <dbReference type="ARBA" id="ARBA00022741"/>
    </source>
</evidence>
<dbReference type="InterPro" id="IPR007696">
    <property type="entry name" value="DNA_mismatch_repair_MutS_core"/>
</dbReference>
<keyword evidence="1 7" id="KW-0699">rRNA-binding</keyword>
<dbReference type="Pfam" id="PF20297">
    <property type="entry name" value="MSSS"/>
    <property type="match status" value="1"/>
</dbReference>
<sequence>MRERDLESLEYRKFLNLLSSYTHNEITKNMINNLKPITNREFLEREIAKASEFESIFLKEGYFPLSEFPDITQAINLAKVKDSILSPKEIFEIGEILRVVKNVKSFLSNHTLNHLKKLFQNLTPLRELEKFITDSIDSDFTVKDSASKDLARIRKEIKEVEKLINNQLEKILNNPNYQDAIQEKLITLRRDRFVIPVKYNFSYRIKGIIQDRSSSGNTVYVEPFEVVPLNNKLTDLKLQENLEIRKILKFLTDIIRTKISFISNSFDALIEFDILYTKAKFSKAFSCRFPQIGESYQLYNAKHPIFLLKEKPFIPIDILLDEKRGLVITGPNTGGKTVALKTAGLLSLIFQSAIAIPVDEGSKIPIFNGIFIDIGDYQSIEENLSTYSAHIKNIKEMLDLADKNSLLLFDELIPGTDPDFASAIGIAILDYVKEKNIRVIATTHLKKIKAYVLNNDYFKIAAVGFDKETLTPTYKIYYNAVGESMAFYIAQKLNLQKEIIEKAKSLISKDLLNFEELASKFSALISEYEEKIKEINQLKQQLELEKAKYENLAKQLEKDKKEKWKESLKEIQDFVEKIRQEGYEVLKEVKERQTGAPLEKFVKEKKSINIKTEEETKAEEIKEGDVVRIKGKTQEGTVIAIREDKANVNFGGIKIWLPLSQLEKRPPKEEKTTFKITKSKTDITPSINLIGKTKEEAIKELEKYIDKVILEGYTTFKIIHGYGAGVLRNAVREYLDKLPFKLKYEDAPYHEGGLGVTIVRFEE</sequence>
<feature type="domain" description="Smr" evidence="9">
    <location>
        <begin position="687"/>
        <end position="762"/>
    </location>
</feature>
<dbReference type="InterPro" id="IPR036187">
    <property type="entry name" value="DNA_mismatch_repair_MutS_sf"/>
</dbReference>
<dbReference type="InterPro" id="IPR046893">
    <property type="entry name" value="MSSS"/>
</dbReference>
<evidence type="ECO:0000256" key="7">
    <source>
        <dbReference type="HAMAP-Rule" id="MF_00092"/>
    </source>
</evidence>
<evidence type="ECO:0000313" key="11">
    <source>
        <dbReference type="Proteomes" id="UP000005540"/>
    </source>
</evidence>
<evidence type="ECO:0000313" key="10">
    <source>
        <dbReference type="EMBL" id="EEP60023.1"/>
    </source>
</evidence>
<dbReference type="SUPFAM" id="SSF48334">
    <property type="entry name" value="DNA repair protein MutS, domain III"/>
    <property type="match status" value="1"/>
</dbReference>
<feature type="coiled-coil region" evidence="8">
    <location>
        <begin position="518"/>
        <end position="581"/>
    </location>
</feature>
<comment type="caution">
    <text evidence="10">The sequence shown here is derived from an EMBL/GenBank/DDBJ whole genome shotgun (WGS) entry which is preliminary data.</text>
</comment>
<feature type="coiled-coil region" evidence="8">
    <location>
        <begin position="143"/>
        <end position="170"/>
    </location>
</feature>
<dbReference type="Gene3D" id="3.30.1370.110">
    <property type="match status" value="1"/>
</dbReference>
<dbReference type="PROSITE" id="PS50828">
    <property type="entry name" value="SMR"/>
    <property type="match status" value="1"/>
</dbReference>
<comment type="function">
    <text evidence="7">Acts as a ribosome collision sensor, splitting the ribosome into its 2 subunits. Detects stalled/collided 70S ribosomes which it binds and splits by an ATP-hydrolysis driven conformational change. Acts upstream of the ribosome quality control system (RQC), a ribosome-associated complex that mediates the extraction of incompletely synthesized nascent chains from stalled ribosomes and their subsequent degradation. Probably generates substrates for RQC.</text>
</comment>
<gene>
    <name evidence="7" type="primary">mutS2</name>
    <name evidence="7" type="synonym">rqcU</name>
    <name evidence="10" type="ORF">SULYE_1477</name>
</gene>
<proteinExistence type="inferred from homology"/>
<dbReference type="SMART" id="SM00534">
    <property type="entry name" value="MUTSac"/>
    <property type="match status" value="1"/>
</dbReference>
<dbReference type="InterPro" id="IPR002625">
    <property type="entry name" value="Smr_dom"/>
</dbReference>
<dbReference type="Gene3D" id="3.40.50.300">
    <property type="entry name" value="P-loop containing nucleotide triphosphate hydrolases"/>
    <property type="match status" value="1"/>
</dbReference>
<dbReference type="Proteomes" id="UP000005540">
    <property type="component" value="Unassembled WGS sequence"/>
</dbReference>
<evidence type="ECO:0000256" key="3">
    <source>
        <dbReference type="ARBA" id="ARBA00022801"/>
    </source>
</evidence>
<dbReference type="PIRSF" id="PIRSF005814">
    <property type="entry name" value="MutS_YshD"/>
    <property type="match status" value="1"/>
</dbReference>
<dbReference type="GO" id="GO:0004519">
    <property type="term" value="F:endonuclease activity"/>
    <property type="evidence" value="ECO:0007669"/>
    <property type="project" value="UniProtKB-UniRule"/>
</dbReference>
<evidence type="ECO:0000256" key="1">
    <source>
        <dbReference type="ARBA" id="ARBA00022730"/>
    </source>
</evidence>
<evidence type="ECO:0000256" key="5">
    <source>
        <dbReference type="ARBA" id="ARBA00022884"/>
    </source>
</evidence>
<dbReference type="GO" id="GO:0019843">
    <property type="term" value="F:rRNA binding"/>
    <property type="evidence" value="ECO:0007669"/>
    <property type="project" value="UniProtKB-UniRule"/>
</dbReference>
<evidence type="ECO:0000259" key="9">
    <source>
        <dbReference type="PROSITE" id="PS50828"/>
    </source>
</evidence>
<dbReference type="GO" id="GO:0043023">
    <property type="term" value="F:ribosomal large subunit binding"/>
    <property type="evidence" value="ECO:0007669"/>
    <property type="project" value="UniProtKB-UniRule"/>
</dbReference>
<dbReference type="RefSeq" id="WP_007547859.1">
    <property type="nucleotide sequence ID" value="NZ_ABZS01000165.1"/>
</dbReference>